<reference evidence="3 4" key="1">
    <citation type="submission" date="2020-08" db="EMBL/GenBank/DDBJ databases">
        <title>Plant Genome Project.</title>
        <authorList>
            <person name="Zhang R.-G."/>
        </authorList>
    </citation>
    <scope>NUCLEOTIDE SEQUENCE [LARGE SCALE GENOMIC DNA]</scope>
    <source>
        <tissue evidence="3">Rhizome</tissue>
    </source>
</reference>
<protein>
    <recommendedName>
        <fullName evidence="2">SET domain-containing protein</fullName>
    </recommendedName>
</protein>
<dbReference type="InterPro" id="IPR046341">
    <property type="entry name" value="SET_dom_sf"/>
</dbReference>
<evidence type="ECO:0000313" key="3">
    <source>
        <dbReference type="EMBL" id="KAG6501434.1"/>
    </source>
</evidence>
<sequence>MPIGLNLGLIDQVGRRRILSSAKNILGNSLRTVSSMLLIVRSSTLGPDSLASTDCTSCCSSLMKSMAPPMIEAWTLRCSFICLLLGASLPSSLELRVQSVLRLDGPQYILQIKSMSVGVLLTSPSDYWDNFGLRETNCSLTRAVLLSRTFGTRVEIRENEEHFGNRCKLREAYGIYPNASFFNHDCLPNACRFDYVDQARENNTDIVVRAIHDIPVGREVCLSYFPVTWRYLERQTRLMEDYGFRCECDRCVVEKDWSDDDDEDGEEKEDEDEEGMEEEDEAMENMDTTGEDGEDGNFPHAYFFVRYVCDRENCGGTLAPLPPTADGSPSNLMECNVCGMLKTEDNNQQDRQKCSNGSMLH</sequence>
<organism evidence="3 4">
    <name type="scientific">Zingiber officinale</name>
    <name type="common">Ginger</name>
    <name type="synonym">Amomum zingiber</name>
    <dbReference type="NCBI Taxonomy" id="94328"/>
    <lineage>
        <taxon>Eukaryota</taxon>
        <taxon>Viridiplantae</taxon>
        <taxon>Streptophyta</taxon>
        <taxon>Embryophyta</taxon>
        <taxon>Tracheophyta</taxon>
        <taxon>Spermatophyta</taxon>
        <taxon>Magnoliopsida</taxon>
        <taxon>Liliopsida</taxon>
        <taxon>Zingiberales</taxon>
        <taxon>Zingiberaceae</taxon>
        <taxon>Zingiber</taxon>
    </lineage>
</organism>
<feature type="region of interest" description="Disordered" evidence="1">
    <location>
        <begin position="257"/>
        <end position="297"/>
    </location>
</feature>
<dbReference type="Gene3D" id="2.170.270.10">
    <property type="entry name" value="SET domain"/>
    <property type="match status" value="1"/>
</dbReference>
<evidence type="ECO:0000259" key="2">
    <source>
        <dbReference type="PROSITE" id="PS50280"/>
    </source>
</evidence>
<dbReference type="InterPro" id="IPR044238">
    <property type="entry name" value="ASHR2-like"/>
</dbReference>
<proteinExistence type="predicted"/>
<dbReference type="PROSITE" id="PS50280">
    <property type="entry name" value="SET"/>
    <property type="match status" value="1"/>
</dbReference>
<dbReference type="PANTHER" id="PTHR47420">
    <property type="entry name" value="HISTONE-LYSINE N-METHYLTRANSFERASE ASHR2"/>
    <property type="match status" value="1"/>
</dbReference>
<keyword evidence="4" id="KW-1185">Reference proteome</keyword>
<name>A0A8J5GBB4_ZINOF</name>
<evidence type="ECO:0000256" key="1">
    <source>
        <dbReference type="SAM" id="MobiDB-lite"/>
    </source>
</evidence>
<feature type="domain" description="SET" evidence="2">
    <location>
        <begin position="129"/>
        <end position="225"/>
    </location>
</feature>
<dbReference type="SUPFAM" id="SSF82199">
    <property type="entry name" value="SET domain"/>
    <property type="match status" value="2"/>
</dbReference>
<accession>A0A8J5GBB4</accession>
<comment type="caution">
    <text evidence="3">The sequence shown here is derived from an EMBL/GenBank/DDBJ whole genome shotgun (WGS) entry which is preliminary data.</text>
</comment>
<feature type="compositionally biased region" description="Acidic residues" evidence="1">
    <location>
        <begin position="257"/>
        <end position="295"/>
    </location>
</feature>
<evidence type="ECO:0000313" key="4">
    <source>
        <dbReference type="Proteomes" id="UP000734854"/>
    </source>
</evidence>
<dbReference type="InterPro" id="IPR001214">
    <property type="entry name" value="SET_dom"/>
</dbReference>
<dbReference type="Pfam" id="PF00856">
    <property type="entry name" value="SET"/>
    <property type="match status" value="1"/>
</dbReference>
<dbReference type="CDD" id="cd20071">
    <property type="entry name" value="SET_SMYD"/>
    <property type="match status" value="1"/>
</dbReference>
<dbReference type="PANTHER" id="PTHR47420:SF3">
    <property type="entry name" value="HISTONE-LYSINE N-METHYLTRANSFERASE ASHR2"/>
    <property type="match status" value="1"/>
</dbReference>
<gene>
    <name evidence="3" type="ORF">ZIOFF_041314</name>
</gene>
<dbReference type="EMBL" id="JACMSC010000011">
    <property type="protein sequence ID" value="KAG6501434.1"/>
    <property type="molecule type" value="Genomic_DNA"/>
</dbReference>
<dbReference type="Proteomes" id="UP000734854">
    <property type="component" value="Unassembled WGS sequence"/>
</dbReference>
<dbReference type="AlphaFoldDB" id="A0A8J5GBB4"/>